<evidence type="ECO:0000256" key="1">
    <source>
        <dbReference type="SAM" id="MobiDB-lite"/>
    </source>
</evidence>
<name>A0A371HCV6_MUCPR</name>
<dbReference type="AlphaFoldDB" id="A0A371HCV6"/>
<organism evidence="2 3">
    <name type="scientific">Mucuna pruriens</name>
    <name type="common">Velvet bean</name>
    <name type="synonym">Dolichos pruriens</name>
    <dbReference type="NCBI Taxonomy" id="157652"/>
    <lineage>
        <taxon>Eukaryota</taxon>
        <taxon>Viridiplantae</taxon>
        <taxon>Streptophyta</taxon>
        <taxon>Embryophyta</taxon>
        <taxon>Tracheophyta</taxon>
        <taxon>Spermatophyta</taxon>
        <taxon>Magnoliopsida</taxon>
        <taxon>eudicotyledons</taxon>
        <taxon>Gunneridae</taxon>
        <taxon>Pentapetalae</taxon>
        <taxon>rosids</taxon>
        <taxon>fabids</taxon>
        <taxon>Fabales</taxon>
        <taxon>Fabaceae</taxon>
        <taxon>Papilionoideae</taxon>
        <taxon>50 kb inversion clade</taxon>
        <taxon>NPAAA clade</taxon>
        <taxon>indigoferoid/millettioid clade</taxon>
        <taxon>Phaseoleae</taxon>
        <taxon>Mucuna</taxon>
    </lineage>
</organism>
<dbReference type="Proteomes" id="UP000257109">
    <property type="component" value="Unassembled WGS sequence"/>
</dbReference>
<protein>
    <recommendedName>
        <fullName evidence="4">Retrotransposon gag domain-containing protein</fullName>
    </recommendedName>
</protein>
<evidence type="ECO:0000313" key="3">
    <source>
        <dbReference type="Proteomes" id="UP000257109"/>
    </source>
</evidence>
<reference evidence="2" key="1">
    <citation type="submission" date="2018-05" db="EMBL/GenBank/DDBJ databases">
        <title>Draft genome of Mucuna pruriens seed.</title>
        <authorList>
            <person name="Nnadi N.E."/>
            <person name="Vos R."/>
            <person name="Hasami M.H."/>
            <person name="Devisetty U.K."/>
            <person name="Aguiy J.C."/>
        </authorList>
    </citation>
    <scope>NUCLEOTIDE SEQUENCE [LARGE SCALE GENOMIC DNA]</scope>
    <source>
        <strain evidence="2">JCA_2017</strain>
    </source>
</reference>
<evidence type="ECO:0008006" key="4">
    <source>
        <dbReference type="Google" id="ProtNLM"/>
    </source>
</evidence>
<evidence type="ECO:0000313" key="2">
    <source>
        <dbReference type="EMBL" id="RDY00534.1"/>
    </source>
</evidence>
<accession>A0A371HCV6</accession>
<proteinExistence type="predicted"/>
<feature type="region of interest" description="Disordered" evidence="1">
    <location>
        <begin position="68"/>
        <end position="121"/>
    </location>
</feature>
<sequence length="121" mass="14077">MDPFNGSQDLQIHLQAFQMQVYIDGDDDFIGYKLFPGTLKGVSMRWFSGLLPRWMTVAVGWWLGEGVREKGEEREGEGREEKEWREERKEWKENREEKREEGRGGNEGGGRVVKATKVVVE</sequence>
<gene>
    <name evidence="2" type="ORF">CR513_16273</name>
</gene>
<comment type="caution">
    <text evidence="2">The sequence shown here is derived from an EMBL/GenBank/DDBJ whole genome shotgun (WGS) entry which is preliminary data.</text>
</comment>
<keyword evidence="3" id="KW-1185">Reference proteome</keyword>
<dbReference type="EMBL" id="QJKJ01002966">
    <property type="protein sequence ID" value="RDY00534.1"/>
    <property type="molecule type" value="Genomic_DNA"/>
</dbReference>
<feature type="non-terminal residue" evidence="2">
    <location>
        <position position="1"/>
    </location>
</feature>
<feature type="compositionally biased region" description="Basic and acidic residues" evidence="1">
    <location>
        <begin position="68"/>
        <end position="104"/>
    </location>
</feature>